<dbReference type="GO" id="GO:0016301">
    <property type="term" value="F:kinase activity"/>
    <property type="evidence" value="ECO:0007669"/>
    <property type="project" value="UniProtKB-KW"/>
</dbReference>
<keyword evidence="3" id="KW-0067">ATP-binding</keyword>
<dbReference type="Pfam" id="PF13920">
    <property type="entry name" value="zf-C3HC4_3"/>
    <property type="match status" value="1"/>
</dbReference>
<dbReference type="InterPro" id="IPR001841">
    <property type="entry name" value="Znf_RING"/>
</dbReference>
<proteinExistence type="predicted"/>
<dbReference type="PANTHER" id="PTHR15600:SF42">
    <property type="entry name" value="SACSIN"/>
    <property type="match status" value="1"/>
</dbReference>
<dbReference type="Gene3D" id="3.30.40.10">
    <property type="entry name" value="Zinc/RING finger domain, C3HC4 (zinc finger)"/>
    <property type="match status" value="1"/>
</dbReference>
<keyword evidence="3" id="KW-0547">Nucleotide-binding</keyword>
<name>A0A2U1PPX2_ARTAN</name>
<evidence type="ECO:0000313" key="4">
    <source>
        <dbReference type="Proteomes" id="UP000245207"/>
    </source>
</evidence>
<sequence>MGCMYSKRLLGSSTSDHEIVEEVYNYGATAQIISQINEQNEGGSGLKLWVDGDVNKTDIINERIYQPGMCTNTIFINDNGVYKAWISQMAEKELFRLSMSMSSFNYYTMNGFWDFLSRDSSLGQSHNLVQTMASASSTIVSCGANMSKYYGIDRLPFAAVAACISGTSSTVTFSLYYNCFKHTPKHHISKKVDFLRDGQEVSVLPLQNNVYFEVTLNHHGWYGSYMDRGNKTCSLLLTLKTFLNTNNEHWFSYKQISVWFEEIPQSRQEEILIYVYMNWEDLQQDPSVIEALKETRFVSSSDGGLYKPKDFFDPDDVLLTSVFTDEVHKFPGTRFVSDKWLNILRQTGLRNTGDVDILLICAKKVEFLGAESMSNTSTTEVALEIWSLAETLMHAIFQNFNLFLGNNLCHILGKIACIPAEKGFPFEIGKKGVKRVLCSYSEAILLKDWPLAWSVAPIISRVPPESSWGDLQLRSPPPFALVLKHLQAKEHTVSSFSRIEEASFEVLKYLDVIWDTISSSDVSKLRKVAFIPVANATRIASSNGIFVHLTVDVFPLAFELPSRYLQFVKILRELGLKDKLSVSSAMMILTGFQKCCGYQSLNVNELRAVMNFLHFLYNETIEQPSIDRSNWESQLFVPDDHCRLVHPNSCVYIDRRGSRYVKYIDSSKLRFVHPDVSERLCLAFGIAKLSSVVVEEIDGVEHLQNLEEIGSVSLASIKQKLLNRSFQVAVSSVLSNVSSSTPGSKIIDFPTSSNGIFVHLTVDVFPLAFELPSRYLPFVKILRELGLKDKLSVSSAMMILTGFQKCCGYQSLNVNELRAVMNFLHFLYNETIEQPSIDRSNWESQLFVPDDHCRLVHPNSCVYIDRRGSRYVKYIDSSKLRFVHPDVSERLCLAFGIAKLSSVVVEEIDGVEHLQNLEEIGSVSLASIKQKLLNRSFQVAVSSVLSNVSSSTPGSKIIDFPTLKRSLESVAARLQFVECVYTRFWLLPMSLDITHVSNESSIPEWDSGASHRALYYVDRSPTCMLIAKPPSYISVLDLVVIVVSQVIGSPVPLPIGPLFFSPKGSETALVNILQISSNKRLMDGVGIGTHFLGREILPQDAMNVELDIARPFFKGEIVAWQKQTGEKLKYGRILENVKPPTGQALHILHIETSPGKAVTICSSRVFCFKNFSTGYNILATHVMPEEAEVVIYSMYVEQPEFLGGFKLRNQQPSIEDLEHDRVSAEEYSEAVEELMSGAGSKLDMEKQCLLQKTLCLQEQLSRSQAALLLEQEKSEVATKEADTAKAEWQCRICLASEINVTLDPCGHVLCHRCSSAVSRCPFCRRRIFRIIKMYRP</sequence>
<keyword evidence="3" id="KW-0808">Transferase</keyword>
<feature type="domain" description="RING-type" evidence="2">
    <location>
        <begin position="1290"/>
        <end position="1324"/>
    </location>
</feature>
<evidence type="ECO:0000256" key="1">
    <source>
        <dbReference type="PROSITE-ProRule" id="PRU00175"/>
    </source>
</evidence>
<dbReference type="STRING" id="35608.A0A2U1PPX2"/>
<protein>
    <submittedName>
        <fullName evidence="3">Histidine kinase-like ATPase, ATP-binding domain-containing protein</fullName>
    </submittedName>
</protein>
<evidence type="ECO:0000313" key="3">
    <source>
        <dbReference type="EMBL" id="PWA87799.1"/>
    </source>
</evidence>
<dbReference type="SUPFAM" id="SSF57850">
    <property type="entry name" value="RING/U-box"/>
    <property type="match status" value="1"/>
</dbReference>
<reference evidence="3 4" key="1">
    <citation type="journal article" date="2018" name="Mol. Plant">
        <title>The genome of Artemisia annua provides insight into the evolution of Asteraceae family and artemisinin biosynthesis.</title>
        <authorList>
            <person name="Shen Q."/>
            <person name="Zhang L."/>
            <person name="Liao Z."/>
            <person name="Wang S."/>
            <person name="Yan T."/>
            <person name="Shi P."/>
            <person name="Liu M."/>
            <person name="Fu X."/>
            <person name="Pan Q."/>
            <person name="Wang Y."/>
            <person name="Lv Z."/>
            <person name="Lu X."/>
            <person name="Zhang F."/>
            <person name="Jiang W."/>
            <person name="Ma Y."/>
            <person name="Chen M."/>
            <person name="Hao X."/>
            <person name="Li L."/>
            <person name="Tang Y."/>
            <person name="Lv G."/>
            <person name="Zhou Y."/>
            <person name="Sun X."/>
            <person name="Brodelius P.E."/>
            <person name="Rose J.K.C."/>
            <person name="Tang K."/>
        </authorList>
    </citation>
    <scope>NUCLEOTIDE SEQUENCE [LARGE SCALE GENOMIC DNA]</scope>
    <source>
        <strain evidence="4">cv. Huhao1</strain>
        <tissue evidence="3">Leaf</tissue>
    </source>
</reference>
<dbReference type="InterPro" id="IPR052972">
    <property type="entry name" value="Sacsin_chaperone_reg"/>
</dbReference>
<dbReference type="EMBL" id="PKPP01000876">
    <property type="protein sequence ID" value="PWA87799.1"/>
    <property type="molecule type" value="Genomic_DNA"/>
</dbReference>
<accession>A0A2U1PPX2</accession>
<gene>
    <name evidence="3" type="ORF">CTI12_AA066150</name>
</gene>
<organism evidence="3 4">
    <name type="scientific">Artemisia annua</name>
    <name type="common">Sweet wormwood</name>
    <dbReference type="NCBI Taxonomy" id="35608"/>
    <lineage>
        <taxon>Eukaryota</taxon>
        <taxon>Viridiplantae</taxon>
        <taxon>Streptophyta</taxon>
        <taxon>Embryophyta</taxon>
        <taxon>Tracheophyta</taxon>
        <taxon>Spermatophyta</taxon>
        <taxon>Magnoliopsida</taxon>
        <taxon>eudicotyledons</taxon>
        <taxon>Gunneridae</taxon>
        <taxon>Pentapetalae</taxon>
        <taxon>asterids</taxon>
        <taxon>campanulids</taxon>
        <taxon>Asterales</taxon>
        <taxon>Asteraceae</taxon>
        <taxon>Asteroideae</taxon>
        <taxon>Anthemideae</taxon>
        <taxon>Artemisiinae</taxon>
        <taxon>Artemisia</taxon>
    </lineage>
</organism>
<keyword evidence="4" id="KW-1185">Reference proteome</keyword>
<keyword evidence="1" id="KW-0863">Zinc-finger</keyword>
<keyword evidence="1" id="KW-0479">Metal-binding</keyword>
<dbReference type="PROSITE" id="PS50089">
    <property type="entry name" value="ZF_RING_2"/>
    <property type="match status" value="1"/>
</dbReference>
<keyword evidence="3" id="KW-0418">Kinase</keyword>
<dbReference type="OrthoDB" id="1262810at2759"/>
<dbReference type="InterPro" id="IPR013083">
    <property type="entry name" value="Znf_RING/FYVE/PHD"/>
</dbReference>
<evidence type="ECO:0000259" key="2">
    <source>
        <dbReference type="PROSITE" id="PS50089"/>
    </source>
</evidence>
<dbReference type="PANTHER" id="PTHR15600">
    <property type="entry name" value="SACSIN"/>
    <property type="match status" value="1"/>
</dbReference>
<dbReference type="GO" id="GO:0008270">
    <property type="term" value="F:zinc ion binding"/>
    <property type="evidence" value="ECO:0007669"/>
    <property type="project" value="UniProtKB-KW"/>
</dbReference>
<dbReference type="Proteomes" id="UP000245207">
    <property type="component" value="Unassembled WGS sequence"/>
</dbReference>
<dbReference type="SMART" id="SM00184">
    <property type="entry name" value="RING"/>
    <property type="match status" value="1"/>
</dbReference>
<dbReference type="GO" id="GO:0030544">
    <property type="term" value="F:Hsp70 protein binding"/>
    <property type="evidence" value="ECO:0007669"/>
    <property type="project" value="TreeGrafter"/>
</dbReference>
<dbReference type="GO" id="GO:0005524">
    <property type="term" value="F:ATP binding"/>
    <property type="evidence" value="ECO:0007669"/>
    <property type="project" value="UniProtKB-KW"/>
</dbReference>
<keyword evidence="1" id="KW-0862">Zinc</keyword>
<comment type="caution">
    <text evidence="3">The sequence shown here is derived from an EMBL/GenBank/DDBJ whole genome shotgun (WGS) entry which is preliminary data.</text>
</comment>